<reference evidence="1" key="1">
    <citation type="submission" date="2021-10" db="EMBL/GenBank/DDBJ databases">
        <authorList>
            <person name="Dean J.D."/>
            <person name="Kim M.K."/>
            <person name="Newey C.N."/>
            <person name="Stoker T.S."/>
            <person name="Thompson D.W."/>
            <person name="Grose J.H."/>
        </authorList>
    </citation>
    <scope>NUCLEOTIDE SEQUENCE</scope>
    <source>
        <strain evidence="1">BT178</strain>
    </source>
</reference>
<keyword evidence="2" id="KW-1185">Reference proteome</keyword>
<dbReference type="Pfam" id="PF26137">
    <property type="entry name" value="Toxin_SdpC"/>
    <property type="match status" value="1"/>
</dbReference>
<dbReference type="RefSeq" id="WP_226175173.1">
    <property type="nucleotide sequence ID" value="NZ_JAJADR010000002.1"/>
</dbReference>
<sequence length="235" mass="25868">MSNAAYSITSSKTLSVASPFGLLNSFYPQPATLTPAEYTGEELFRGLFFFEGQVAAQIPSFDAYRALRHSLTTEHPERLARHTATLNALVQTVRSNCPTYFAELKQAIQSGSKERIKVALRQGTALSEAAALATLTTPEARQAFLARRHVIQTLNLGQYNFKREKDIRRFQDDIRQALREAGYRAGVAQDAPVVITESVHAWLDQLADPSSICQKQAAKLIEELAGSLHYIGAAA</sequence>
<comment type="caution">
    <text evidence="1">The sequence shown here is derived from an EMBL/GenBank/DDBJ whole genome shotgun (WGS) entry which is preliminary data.</text>
</comment>
<evidence type="ECO:0000313" key="2">
    <source>
        <dbReference type="Proteomes" id="UP001165296"/>
    </source>
</evidence>
<gene>
    <name evidence="1" type="ORF">LGH74_09825</name>
</gene>
<proteinExistence type="predicted"/>
<name>A0ABS8APY8_9BACT</name>
<evidence type="ECO:0000313" key="1">
    <source>
        <dbReference type="EMBL" id="MCB2408275.1"/>
    </source>
</evidence>
<dbReference type="Proteomes" id="UP001165296">
    <property type="component" value="Unassembled WGS sequence"/>
</dbReference>
<dbReference type="InterPro" id="IPR023888">
    <property type="entry name" value="SdpC-like"/>
</dbReference>
<protein>
    <submittedName>
        <fullName evidence="1">Uncharacterized protein</fullName>
    </submittedName>
</protein>
<accession>A0ABS8APY8</accession>
<dbReference type="EMBL" id="JAJADR010000002">
    <property type="protein sequence ID" value="MCB2408275.1"/>
    <property type="molecule type" value="Genomic_DNA"/>
</dbReference>
<organism evidence="1 2">
    <name type="scientific">Hymenobacter lucidus</name>
    <dbReference type="NCBI Taxonomy" id="2880930"/>
    <lineage>
        <taxon>Bacteria</taxon>
        <taxon>Pseudomonadati</taxon>
        <taxon>Bacteroidota</taxon>
        <taxon>Cytophagia</taxon>
        <taxon>Cytophagales</taxon>
        <taxon>Hymenobacteraceae</taxon>
        <taxon>Hymenobacter</taxon>
    </lineage>
</organism>